<keyword evidence="4" id="KW-0963">Cytoplasm</keyword>
<dbReference type="NCBIfam" id="TIGR00112">
    <property type="entry name" value="proC"/>
    <property type="match status" value="1"/>
</dbReference>
<evidence type="ECO:0000313" key="8">
    <source>
        <dbReference type="EMBL" id="MFC3155796.1"/>
    </source>
</evidence>
<dbReference type="InterPro" id="IPR036291">
    <property type="entry name" value="NAD(P)-bd_dom_sf"/>
</dbReference>
<dbReference type="PIRSF" id="PIRSF000193">
    <property type="entry name" value="Pyrrol-5-carb_rd"/>
    <property type="match status" value="1"/>
</dbReference>
<comment type="caution">
    <text evidence="8">The sequence shown here is derived from an EMBL/GenBank/DDBJ whole genome shotgun (WGS) entry which is preliminary data.</text>
</comment>
<comment type="similarity">
    <text evidence="1 4">Belongs to the pyrroline-5-carboxylate reductase family.</text>
</comment>
<feature type="domain" description="Pyrroline-5-carboxylate reductase catalytic N-terminal" evidence="6">
    <location>
        <begin position="6"/>
        <end position="98"/>
    </location>
</feature>
<dbReference type="InterPro" id="IPR029036">
    <property type="entry name" value="P5CR_dimer"/>
</dbReference>
<dbReference type="EMBL" id="JBHRTL010000007">
    <property type="protein sequence ID" value="MFC3155796.1"/>
    <property type="molecule type" value="Genomic_DNA"/>
</dbReference>
<feature type="domain" description="Pyrroline-5-carboxylate reductase dimerisation" evidence="7">
    <location>
        <begin position="162"/>
        <end position="265"/>
    </location>
</feature>
<reference evidence="9" key="1">
    <citation type="journal article" date="2019" name="Int. J. Syst. Evol. Microbiol.">
        <title>The Global Catalogue of Microorganisms (GCM) 10K type strain sequencing project: providing services to taxonomists for standard genome sequencing and annotation.</title>
        <authorList>
            <consortium name="The Broad Institute Genomics Platform"/>
            <consortium name="The Broad Institute Genome Sequencing Center for Infectious Disease"/>
            <person name="Wu L."/>
            <person name="Ma J."/>
        </authorList>
    </citation>
    <scope>NUCLEOTIDE SEQUENCE [LARGE SCALE GENOMIC DNA]</scope>
    <source>
        <strain evidence="9">KCTC 52141</strain>
    </source>
</reference>
<keyword evidence="2 4" id="KW-0521">NADP</keyword>
<dbReference type="InterPro" id="IPR000304">
    <property type="entry name" value="Pyrroline-COOH_reductase"/>
</dbReference>
<proteinExistence type="inferred from homology"/>
<dbReference type="Pfam" id="PF03807">
    <property type="entry name" value="F420_oxidored"/>
    <property type="match status" value="1"/>
</dbReference>
<dbReference type="PANTHER" id="PTHR11645">
    <property type="entry name" value="PYRROLINE-5-CARBOXYLATE REDUCTASE"/>
    <property type="match status" value="1"/>
</dbReference>
<keyword evidence="3 4" id="KW-0560">Oxidoreductase</keyword>
<comment type="subcellular location">
    <subcellularLocation>
        <location evidence="4">Cytoplasm</location>
    </subcellularLocation>
</comment>
<dbReference type="Gene3D" id="3.40.50.720">
    <property type="entry name" value="NAD(P)-binding Rossmann-like Domain"/>
    <property type="match status" value="1"/>
</dbReference>
<evidence type="ECO:0000256" key="1">
    <source>
        <dbReference type="ARBA" id="ARBA00005525"/>
    </source>
</evidence>
<dbReference type="Pfam" id="PF14748">
    <property type="entry name" value="P5CR_dimer"/>
    <property type="match status" value="1"/>
</dbReference>
<keyword evidence="4" id="KW-0028">Amino-acid biosynthesis</keyword>
<evidence type="ECO:0000256" key="3">
    <source>
        <dbReference type="ARBA" id="ARBA00023002"/>
    </source>
</evidence>
<dbReference type="InterPro" id="IPR028939">
    <property type="entry name" value="P5C_Rdtase_cat_N"/>
</dbReference>
<evidence type="ECO:0000313" key="9">
    <source>
        <dbReference type="Proteomes" id="UP001595548"/>
    </source>
</evidence>
<comment type="pathway">
    <text evidence="4">Amino-acid biosynthesis; L-proline biosynthesis; L-proline from L-glutamate 5-semialdehyde: step 1/1.</text>
</comment>
<dbReference type="SUPFAM" id="SSF51735">
    <property type="entry name" value="NAD(P)-binding Rossmann-fold domains"/>
    <property type="match status" value="1"/>
</dbReference>
<name>A0ABV7HT68_9GAMM</name>
<protein>
    <recommendedName>
        <fullName evidence="4 5">Pyrroline-5-carboxylate reductase</fullName>
        <shortName evidence="4">P5C reductase</shortName>
        <shortName evidence="4">P5CR</shortName>
        <ecNumber evidence="4 5">1.5.1.2</ecNumber>
    </recommendedName>
    <alternativeName>
        <fullName evidence="4">PCA reductase</fullName>
    </alternativeName>
</protein>
<evidence type="ECO:0000256" key="4">
    <source>
        <dbReference type="HAMAP-Rule" id="MF_01925"/>
    </source>
</evidence>
<dbReference type="InterPro" id="IPR008927">
    <property type="entry name" value="6-PGluconate_DH-like_C_sf"/>
</dbReference>
<comment type="catalytic activity">
    <reaction evidence="4">
        <text>L-proline + NAD(+) = (S)-1-pyrroline-5-carboxylate + NADH + 2 H(+)</text>
        <dbReference type="Rhea" id="RHEA:14105"/>
        <dbReference type="ChEBI" id="CHEBI:15378"/>
        <dbReference type="ChEBI" id="CHEBI:17388"/>
        <dbReference type="ChEBI" id="CHEBI:57540"/>
        <dbReference type="ChEBI" id="CHEBI:57945"/>
        <dbReference type="ChEBI" id="CHEBI:60039"/>
        <dbReference type="EC" id="1.5.1.2"/>
    </reaction>
</comment>
<dbReference type="Proteomes" id="UP001595548">
    <property type="component" value="Unassembled WGS sequence"/>
</dbReference>
<sequence length="273" mass="28594">MIRKNIVFIGAGNMAGAIISGLLEQGYPAQAVRATTRSKESAASASERLGIAVSDDNDEAIRWADVVVLAVKPQMLQDLCNDIKPTLEQQLIVSVAAGISADSINQWLGGDKAIVRSMPNTPSQVGAGASGLYANANVSPAERAFAEQLAGATGLFIWVEDEALMHAVTAVSGSGPAYYFLFMEAMIEAGVKLGLTPESARTLTLQTALGAATLAGKVEVPVDELKRRVMSPGGTTERAIQSFEQGGLREQVSNAMADCAARSETLARELAGR</sequence>
<dbReference type="SUPFAM" id="SSF48179">
    <property type="entry name" value="6-phosphogluconate dehydrogenase C-terminal domain-like"/>
    <property type="match status" value="1"/>
</dbReference>
<dbReference type="GO" id="GO:0004735">
    <property type="term" value="F:pyrroline-5-carboxylate reductase activity"/>
    <property type="evidence" value="ECO:0007669"/>
    <property type="project" value="UniProtKB-EC"/>
</dbReference>
<organism evidence="8 9">
    <name type="scientific">Gilvimarinus japonicus</name>
    <dbReference type="NCBI Taxonomy" id="1796469"/>
    <lineage>
        <taxon>Bacteria</taxon>
        <taxon>Pseudomonadati</taxon>
        <taxon>Pseudomonadota</taxon>
        <taxon>Gammaproteobacteria</taxon>
        <taxon>Cellvibrionales</taxon>
        <taxon>Cellvibrionaceae</taxon>
        <taxon>Gilvimarinus</taxon>
    </lineage>
</organism>
<evidence type="ECO:0000259" key="6">
    <source>
        <dbReference type="Pfam" id="PF03807"/>
    </source>
</evidence>
<dbReference type="PANTHER" id="PTHR11645:SF0">
    <property type="entry name" value="PYRROLINE-5-CARBOXYLATE REDUCTASE 3"/>
    <property type="match status" value="1"/>
</dbReference>
<evidence type="ECO:0000256" key="2">
    <source>
        <dbReference type="ARBA" id="ARBA00022857"/>
    </source>
</evidence>
<dbReference type="EC" id="1.5.1.2" evidence="4 5"/>
<dbReference type="Gene3D" id="1.10.3730.10">
    <property type="entry name" value="ProC C-terminal domain-like"/>
    <property type="match status" value="1"/>
</dbReference>
<dbReference type="RefSeq" id="WP_382416743.1">
    <property type="nucleotide sequence ID" value="NZ_AP031500.1"/>
</dbReference>
<gene>
    <name evidence="4 8" type="primary">proC</name>
    <name evidence="8" type="ORF">ACFOEB_11345</name>
</gene>
<evidence type="ECO:0000256" key="5">
    <source>
        <dbReference type="NCBIfam" id="TIGR00112"/>
    </source>
</evidence>
<keyword evidence="9" id="KW-1185">Reference proteome</keyword>
<comment type="function">
    <text evidence="4">Catalyzes the reduction of 1-pyrroline-5-carboxylate (PCA) to L-proline.</text>
</comment>
<keyword evidence="4" id="KW-0641">Proline biosynthesis</keyword>
<comment type="catalytic activity">
    <reaction evidence="4">
        <text>L-proline + NADP(+) = (S)-1-pyrroline-5-carboxylate + NADPH + 2 H(+)</text>
        <dbReference type="Rhea" id="RHEA:14109"/>
        <dbReference type="ChEBI" id="CHEBI:15378"/>
        <dbReference type="ChEBI" id="CHEBI:17388"/>
        <dbReference type="ChEBI" id="CHEBI:57783"/>
        <dbReference type="ChEBI" id="CHEBI:58349"/>
        <dbReference type="ChEBI" id="CHEBI:60039"/>
        <dbReference type="EC" id="1.5.1.2"/>
    </reaction>
</comment>
<evidence type="ECO:0000259" key="7">
    <source>
        <dbReference type="Pfam" id="PF14748"/>
    </source>
</evidence>
<dbReference type="HAMAP" id="MF_01925">
    <property type="entry name" value="P5C_reductase"/>
    <property type="match status" value="1"/>
</dbReference>
<accession>A0ABV7HT68</accession>